<dbReference type="InterPro" id="IPR036188">
    <property type="entry name" value="FAD/NAD-bd_sf"/>
</dbReference>
<gene>
    <name evidence="3" type="primary">dadA_1</name>
    <name evidence="3" type="ORF">jaqu_03840</name>
</gene>
<organism evidence="3 4">
    <name type="scientific">Jannaschia aquimarina</name>
    <dbReference type="NCBI Taxonomy" id="935700"/>
    <lineage>
        <taxon>Bacteria</taxon>
        <taxon>Pseudomonadati</taxon>
        <taxon>Pseudomonadota</taxon>
        <taxon>Alphaproteobacteria</taxon>
        <taxon>Rhodobacterales</taxon>
        <taxon>Roseobacteraceae</taxon>
        <taxon>Jannaschia</taxon>
    </lineage>
</organism>
<sequence>MRVVVAGAGIVGVATAIWCQRAGHDVTLVDRDGPAAEASHGNAGVLAAGGVIPVTVPGLARRAPGMLLDRSSPLFLRWGYLPRLAGFLRAYLGHATEAHVRHYAGAMARLLGDAQAQHLDLARGTGAERFVHPHDYAFGYGSDAARRADEWGWGIRRDAGVRFEEVAGDAYDDPFWRGRFARVVVCRDHGRISDPGAYVAALFDHFRAEGGDFVRASVADVVLEDGRCTALETDAGRVGGDAVVIALGAWAAPLARKLGARALRFETERGYHVELVAPSAFPRDSMMVAEGKFAVNAMEGRIRCAGVVEFGGLRAPASRAPLTMLRRRIAALFPDLTWKEEREWLGHRPATADSLPLIGEASGAFLAFGHQHVGLTGGPKTGRIVAGMIGKEAGEDWSAFAPERHSGRKT</sequence>
<dbReference type="InterPro" id="IPR006076">
    <property type="entry name" value="FAD-dep_OxRdtase"/>
</dbReference>
<name>A0A0D1ELQ8_9RHOB</name>
<dbReference type="PATRIC" id="fig|935700.4.peg.413"/>
<accession>A0A0D1ELQ8</accession>
<reference evidence="3 4" key="1">
    <citation type="submission" date="2015-02" db="EMBL/GenBank/DDBJ databases">
        <title>Genome Sequence of Jannaschia aquimarina DSM28248, a member of the Roseobacter clade.</title>
        <authorList>
            <person name="Voget S."/>
            <person name="Daniel R."/>
        </authorList>
    </citation>
    <scope>NUCLEOTIDE SEQUENCE [LARGE SCALE GENOMIC DNA]</scope>
    <source>
        <strain evidence="3 4">GSW-M26</strain>
    </source>
</reference>
<dbReference type="Gene3D" id="3.30.9.10">
    <property type="entry name" value="D-Amino Acid Oxidase, subunit A, domain 2"/>
    <property type="match status" value="1"/>
</dbReference>
<dbReference type="OrthoDB" id="9805337at2"/>
<dbReference type="AlphaFoldDB" id="A0A0D1ELQ8"/>
<evidence type="ECO:0000313" key="4">
    <source>
        <dbReference type="Proteomes" id="UP000032232"/>
    </source>
</evidence>
<comment type="caution">
    <text evidence="3">The sequence shown here is derived from an EMBL/GenBank/DDBJ whole genome shotgun (WGS) entry which is preliminary data.</text>
</comment>
<dbReference type="PANTHER" id="PTHR13847">
    <property type="entry name" value="SARCOSINE DEHYDROGENASE-RELATED"/>
    <property type="match status" value="1"/>
</dbReference>
<feature type="domain" description="FAD dependent oxidoreductase" evidence="2">
    <location>
        <begin position="2"/>
        <end position="386"/>
    </location>
</feature>
<dbReference type="GO" id="GO:0005737">
    <property type="term" value="C:cytoplasm"/>
    <property type="evidence" value="ECO:0007669"/>
    <property type="project" value="TreeGrafter"/>
</dbReference>
<dbReference type="EC" id="1.4.99.1" evidence="3"/>
<dbReference type="Pfam" id="PF01266">
    <property type="entry name" value="DAO"/>
    <property type="match status" value="1"/>
</dbReference>
<dbReference type="Gene3D" id="3.50.50.60">
    <property type="entry name" value="FAD/NAD(P)-binding domain"/>
    <property type="match status" value="2"/>
</dbReference>
<dbReference type="Proteomes" id="UP000032232">
    <property type="component" value="Unassembled WGS sequence"/>
</dbReference>
<dbReference type="SUPFAM" id="SSF54373">
    <property type="entry name" value="FAD-linked reductases, C-terminal domain"/>
    <property type="match status" value="1"/>
</dbReference>
<evidence type="ECO:0000259" key="2">
    <source>
        <dbReference type="Pfam" id="PF01266"/>
    </source>
</evidence>
<evidence type="ECO:0000256" key="1">
    <source>
        <dbReference type="ARBA" id="ARBA00023002"/>
    </source>
</evidence>
<dbReference type="SUPFAM" id="SSF51971">
    <property type="entry name" value="Nucleotide-binding domain"/>
    <property type="match status" value="1"/>
</dbReference>
<dbReference type="PANTHER" id="PTHR13847:SF289">
    <property type="entry name" value="GLYCINE OXIDASE"/>
    <property type="match status" value="1"/>
</dbReference>
<dbReference type="EMBL" id="JYFE01000012">
    <property type="protein sequence ID" value="KIT17876.1"/>
    <property type="molecule type" value="Genomic_DNA"/>
</dbReference>
<keyword evidence="4" id="KW-1185">Reference proteome</keyword>
<dbReference type="STRING" id="935700.jaqu_03840"/>
<proteinExistence type="predicted"/>
<protein>
    <submittedName>
        <fullName evidence="3">DadA_1 protein</fullName>
        <ecNumber evidence="3">1.4.99.1</ecNumber>
    </submittedName>
</protein>
<keyword evidence="1 3" id="KW-0560">Oxidoreductase</keyword>
<evidence type="ECO:0000313" key="3">
    <source>
        <dbReference type="EMBL" id="KIT17876.1"/>
    </source>
</evidence>
<dbReference type="GO" id="GO:0016491">
    <property type="term" value="F:oxidoreductase activity"/>
    <property type="evidence" value="ECO:0007669"/>
    <property type="project" value="UniProtKB-KW"/>
</dbReference>